<dbReference type="PANTHER" id="PTHR32060:SF30">
    <property type="entry name" value="CARBOXY-TERMINAL PROCESSING PROTEASE CTPA"/>
    <property type="match status" value="1"/>
</dbReference>
<evidence type="ECO:0000259" key="2">
    <source>
        <dbReference type="Pfam" id="PF03572"/>
    </source>
</evidence>
<dbReference type="GO" id="GO:0006508">
    <property type="term" value="P:proteolysis"/>
    <property type="evidence" value="ECO:0007669"/>
    <property type="project" value="InterPro"/>
</dbReference>
<dbReference type="GO" id="GO:0004175">
    <property type="term" value="F:endopeptidase activity"/>
    <property type="evidence" value="ECO:0007669"/>
    <property type="project" value="TreeGrafter"/>
</dbReference>
<proteinExistence type="predicted"/>
<organism evidence="3 4">
    <name type="scientific">Pedobacter duraquae</name>
    <dbReference type="NCBI Taxonomy" id="425511"/>
    <lineage>
        <taxon>Bacteria</taxon>
        <taxon>Pseudomonadati</taxon>
        <taxon>Bacteroidota</taxon>
        <taxon>Sphingobacteriia</taxon>
        <taxon>Sphingobacteriales</taxon>
        <taxon>Sphingobacteriaceae</taxon>
        <taxon>Pedobacter</taxon>
    </lineage>
</organism>
<gene>
    <name evidence="3" type="ORF">CLV32_4622</name>
</gene>
<evidence type="ECO:0000313" key="4">
    <source>
        <dbReference type="Proteomes" id="UP000295499"/>
    </source>
</evidence>
<dbReference type="Pfam" id="PF03572">
    <property type="entry name" value="Peptidase_S41"/>
    <property type="match status" value="1"/>
</dbReference>
<feature type="chain" id="PRO_5020519112" evidence="1">
    <location>
        <begin position="26"/>
        <end position="469"/>
    </location>
</feature>
<dbReference type="GO" id="GO:0030288">
    <property type="term" value="C:outer membrane-bounded periplasmic space"/>
    <property type="evidence" value="ECO:0007669"/>
    <property type="project" value="TreeGrafter"/>
</dbReference>
<dbReference type="PANTHER" id="PTHR32060">
    <property type="entry name" value="TAIL-SPECIFIC PROTEASE"/>
    <property type="match status" value="1"/>
</dbReference>
<dbReference type="InterPro" id="IPR005151">
    <property type="entry name" value="Tail-specific_protease"/>
</dbReference>
<dbReference type="EMBL" id="SNWM01000007">
    <property type="protein sequence ID" value="TDO19382.1"/>
    <property type="molecule type" value="Genomic_DNA"/>
</dbReference>
<reference evidence="3 4" key="1">
    <citation type="submission" date="2019-03" db="EMBL/GenBank/DDBJ databases">
        <title>Genomic Encyclopedia of Archaeal and Bacterial Type Strains, Phase II (KMG-II): from individual species to whole genera.</title>
        <authorList>
            <person name="Goeker M."/>
        </authorList>
    </citation>
    <scope>NUCLEOTIDE SEQUENCE [LARGE SCALE GENOMIC DNA]</scope>
    <source>
        <strain evidence="3 4">DSM 19034</strain>
    </source>
</reference>
<keyword evidence="4" id="KW-1185">Reference proteome</keyword>
<evidence type="ECO:0000256" key="1">
    <source>
        <dbReference type="SAM" id="SignalP"/>
    </source>
</evidence>
<accession>A0A4R6IBR9</accession>
<name>A0A4R6IBR9_9SPHI</name>
<feature type="signal peptide" evidence="1">
    <location>
        <begin position="1"/>
        <end position="25"/>
    </location>
</feature>
<evidence type="ECO:0000313" key="3">
    <source>
        <dbReference type="EMBL" id="TDO19382.1"/>
    </source>
</evidence>
<dbReference type="GO" id="GO:0008236">
    <property type="term" value="F:serine-type peptidase activity"/>
    <property type="evidence" value="ECO:0007669"/>
    <property type="project" value="InterPro"/>
</dbReference>
<sequence>MLHQPIKFALTSVLVLCFMSFNSFAQTCNCSQEFNYVKDKIEKNYAGFKDKVNSKTEAIYRKRTQVALEQSASIKTPAHCIYLINDWLTFFRDGHIQIGRNRISKDLEKVKLQGRIQAIESIGLSNDQLTNLKNTKGITGIYWNEDSSARIAVIRNKTLFRDYAGVVISAKAGMWLPGQVVLELKSGKDTLKGIMYDKYYIPTSVSLLIKGNALGSFKREGSKQSSGEIFSEATVASKVLSTKTLYIKISTFNQNNARNIDSLFKANQSNLSKMPNLILDLRNNGGGADFAYSPITPYIYTKTVRNIGADVLATDDNIAGWAAIATTNGLPPDQKVFISHVIEKMEQGKGKLVSFSDDSNISLDSVATYPQKVIILINKHCASTTEEFLLLAKQSSKVTLMGEHTAGVLDYSNMRGADFSCMPYMLYWATSRSRRIDEGLAIDNIGITPDKVLSPEQNWINEAKYYIEK</sequence>
<dbReference type="InterPro" id="IPR029045">
    <property type="entry name" value="ClpP/crotonase-like_dom_sf"/>
</dbReference>
<dbReference type="SUPFAM" id="SSF52096">
    <property type="entry name" value="ClpP/crotonase"/>
    <property type="match status" value="1"/>
</dbReference>
<dbReference type="GO" id="GO:0007165">
    <property type="term" value="P:signal transduction"/>
    <property type="evidence" value="ECO:0007669"/>
    <property type="project" value="TreeGrafter"/>
</dbReference>
<dbReference type="Gene3D" id="3.90.226.10">
    <property type="entry name" value="2-enoyl-CoA Hydratase, Chain A, domain 1"/>
    <property type="match status" value="1"/>
</dbReference>
<dbReference type="Proteomes" id="UP000295499">
    <property type="component" value="Unassembled WGS sequence"/>
</dbReference>
<protein>
    <submittedName>
        <fullName evidence="3">Peptidase S41-like protein</fullName>
    </submittedName>
</protein>
<feature type="domain" description="Tail specific protease" evidence="2">
    <location>
        <begin position="244"/>
        <end position="450"/>
    </location>
</feature>
<comment type="caution">
    <text evidence="3">The sequence shown here is derived from an EMBL/GenBank/DDBJ whole genome shotgun (WGS) entry which is preliminary data.</text>
</comment>
<dbReference type="AlphaFoldDB" id="A0A4R6IBR9"/>
<keyword evidence="1" id="KW-0732">Signal</keyword>
<dbReference type="OrthoDB" id="2327485at2"/>